<comment type="caution">
    <text evidence="1">The sequence shown here is derived from an EMBL/GenBank/DDBJ whole genome shotgun (WGS) entry which is preliminary data.</text>
</comment>
<sequence>MRCDPNFKENIKLYDILGRLDRALVINRKVKEIFTREGIIGEFLQVKIWDHDNALVYLVITISLII</sequence>
<dbReference type="Proteomes" id="UP000315540">
    <property type="component" value="Unassembled WGS sequence"/>
</dbReference>
<dbReference type="AlphaFoldDB" id="A0A504JJW9"/>
<reference evidence="1 2" key="1">
    <citation type="submission" date="2019-06" db="EMBL/GenBank/DDBJ databases">
        <authorList>
            <person name="Meng X."/>
        </authorList>
    </citation>
    <scope>NUCLEOTIDE SEQUENCE [LARGE SCALE GENOMIC DNA]</scope>
    <source>
        <strain evidence="1 2">M625</strain>
    </source>
</reference>
<protein>
    <submittedName>
        <fullName evidence="1">Uncharacterized protein</fullName>
    </submittedName>
</protein>
<keyword evidence="2" id="KW-1185">Reference proteome</keyword>
<proteinExistence type="predicted"/>
<name>A0A504JJW9_9FLAO</name>
<organism evidence="1 2">
    <name type="scientific">Aquimarina algicola</name>
    <dbReference type="NCBI Taxonomy" id="2589995"/>
    <lineage>
        <taxon>Bacteria</taxon>
        <taxon>Pseudomonadati</taxon>
        <taxon>Bacteroidota</taxon>
        <taxon>Flavobacteriia</taxon>
        <taxon>Flavobacteriales</taxon>
        <taxon>Flavobacteriaceae</taxon>
        <taxon>Aquimarina</taxon>
    </lineage>
</organism>
<evidence type="ECO:0000313" key="1">
    <source>
        <dbReference type="EMBL" id="TPN86830.1"/>
    </source>
</evidence>
<evidence type="ECO:0000313" key="2">
    <source>
        <dbReference type="Proteomes" id="UP000315540"/>
    </source>
</evidence>
<dbReference type="EMBL" id="VFWZ01000002">
    <property type="protein sequence ID" value="TPN86830.1"/>
    <property type="molecule type" value="Genomic_DNA"/>
</dbReference>
<gene>
    <name evidence="1" type="ORF">FHK87_04285</name>
</gene>
<dbReference type="RefSeq" id="WP_140590321.1">
    <property type="nucleotide sequence ID" value="NZ_VFWZ01000002.1"/>
</dbReference>
<accession>A0A504JJW9</accession>